<dbReference type="PANTHER" id="PTHR34298">
    <property type="entry name" value="SEGREGATION AND CONDENSATION PROTEIN B"/>
    <property type="match status" value="1"/>
</dbReference>
<sequence length="208" mass="23068">MNDLESKIEAILFWKGEPISRRKLAEILKAGQTEINNSLEKLKENLKSRGIVLLEKENPARNASPSDAGGEITLGTAPEFSGLIENLQKEELNKELSKASLETLSIVLYRNGASRSEIDYIRGVNSSFTLRALSVRGLVERILDPKDNRRFIYKPSFELISYMGLKSVEELPEYAEVSNSIQVAAENLATDLKNAQHDSAESNDAGTN</sequence>
<evidence type="ECO:0008006" key="7">
    <source>
        <dbReference type="Google" id="ProtNLM"/>
    </source>
</evidence>
<protein>
    <recommendedName>
        <fullName evidence="7">SMC-Scp complex subunit ScpB</fullName>
    </recommendedName>
</protein>
<dbReference type="SUPFAM" id="SSF46785">
    <property type="entry name" value="Winged helix' DNA-binding domain"/>
    <property type="match status" value="2"/>
</dbReference>
<evidence type="ECO:0000313" key="6">
    <source>
        <dbReference type="Proteomes" id="UP000179275"/>
    </source>
</evidence>
<gene>
    <name evidence="5" type="ORF">A3C67_02225</name>
</gene>
<evidence type="ECO:0000313" key="5">
    <source>
        <dbReference type="EMBL" id="OGI76427.1"/>
    </source>
</evidence>
<accession>A0A1F6W3E8</accession>
<dbReference type="PANTHER" id="PTHR34298:SF2">
    <property type="entry name" value="SEGREGATION AND CONDENSATION PROTEIN B"/>
    <property type="match status" value="1"/>
</dbReference>
<dbReference type="STRING" id="1801756.A3C67_02225"/>
<proteinExistence type="predicted"/>
<dbReference type="AlphaFoldDB" id="A0A1F6W3E8"/>
<dbReference type="Proteomes" id="UP000179275">
    <property type="component" value="Unassembled WGS sequence"/>
</dbReference>
<comment type="caution">
    <text evidence="5">The sequence shown here is derived from an EMBL/GenBank/DDBJ whole genome shotgun (WGS) entry which is preliminary data.</text>
</comment>
<evidence type="ECO:0000256" key="4">
    <source>
        <dbReference type="ARBA" id="ARBA00023306"/>
    </source>
</evidence>
<dbReference type="GO" id="GO:0051304">
    <property type="term" value="P:chromosome separation"/>
    <property type="evidence" value="ECO:0007669"/>
    <property type="project" value="InterPro"/>
</dbReference>
<keyword evidence="2" id="KW-0132">Cell division</keyword>
<dbReference type="EMBL" id="MFUG01000003">
    <property type="protein sequence ID" value="OGI76427.1"/>
    <property type="molecule type" value="Genomic_DNA"/>
</dbReference>
<evidence type="ECO:0000256" key="2">
    <source>
        <dbReference type="ARBA" id="ARBA00022618"/>
    </source>
</evidence>
<dbReference type="Pfam" id="PF04079">
    <property type="entry name" value="SMC_ScpB"/>
    <property type="match status" value="1"/>
</dbReference>
<dbReference type="InterPro" id="IPR036390">
    <property type="entry name" value="WH_DNA-bd_sf"/>
</dbReference>
<evidence type="ECO:0000256" key="3">
    <source>
        <dbReference type="ARBA" id="ARBA00022829"/>
    </source>
</evidence>
<organism evidence="5 6">
    <name type="scientific">Candidatus Nomurabacteria bacterium RIFCSPHIGHO2_02_FULL_42_19</name>
    <dbReference type="NCBI Taxonomy" id="1801756"/>
    <lineage>
        <taxon>Bacteria</taxon>
        <taxon>Candidatus Nomuraibacteriota</taxon>
    </lineage>
</organism>
<evidence type="ECO:0000256" key="1">
    <source>
        <dbReference type="ARBA" id="ARBA00022490"/>
    </source>
</evidence>
<keyword evidence="3" id="KW-0159">Chromosome partition</keyword>
<name>A0A1F6W3E8_9BACT</name>
<keyword evidence="4" id="KW-0131">Cell cycle</keyword>
<dbReference type="InterPro" id="IPR005234">
    <property type="entry name" value="ScpB_csome_segregation"/>
</dbReference>
<dbReference type="InterPro" id="IPR036388">
    <property type="entry name" value="WH-like_DNA-bd_sf"/>
</dbReference>
<dbReference type="Gene3D" id="1.10.10.10">
    <property type="entry name" value="Winged helix-like DNA-binding domain superfamily/Winged helix DNA-binding domain"/>
    <property type="match status" value="2"/>
</dbReference>
<dbReference type="GO" id="GO:0051301">
    <property type="term" value="P:cell division"/>
    <property type="evidence" value="ECO:0007669"/>
    <property type="project" value="UniProtKB-KW"/>
</dbReference>
<reference evidence="5 6" key="1">
    <citation type="journal article" date="2016" name="Nat. Commun.">
        <title>Thousands of microbial genomes shed light on interconnected biogeochemical processes in an aquifer system.</title>
        <authorList>
            <person name="Anantharaman K."/>
            <person name="Brown C.T."/>
            <person name="Hug L.A."/>
            <person name="Sharon I."/>
            <person name="Castelle C.J."/>
            <person name="Probst A.J."/>
            <person name="Thomas B.C."/>
            <person name="Singh A."/>
            <person name="Wilkins M.J."/>
            <person name="Karaoz U."/>
            <person name="Brodie E.L."/>
            <person name="Williams K.H."/>
            <person name="Hubbard S.S."/>
            <person name="Banfield J.F."/>
        </authorList>
    </citation>
    <scope>NUCLEOTIDE SEQUENCE [LARGE SCALE GENOMIC DNA]</scope>
</reference>
<keyword evidence="1" id="KW-0963">Cytoplasm</keyword>